<evidence type="ECO:0000256" key="2">
    <source>
        <dbReference type="ARBA" id="ARBA00022448"/>
    </source>
</evidence>
<organism evidence="8 9">
    <name type="scientific">Piscinibacter gummiphilus</name>
    <dbReference type="NCBI Taxonomy" id="946333"/>
    <lineage>
        <taxon>Bacteria</taxon>
        <taxon>Pseudomonadati</taxon>
        <taxon>Pseudomonadota</taxon>
        <taxon>Betaproteobacteria</taxon>
        <taxon>Burkholderiales</taxon>
        <taxon>Sphaerotilaceae</taxon>
        <taxon>Piscinibacter</taxon>
    </lineage>
</organism>
<dbReference type="Proteomes" id="UP001303946">
    <property type="component" value="Chromosome"/>
</dbReference>
<feature type="transmembrane region" description="Helical" evidence="7">
    <location>
        <begin position="206"/>
        <end position="230"/>
    </location>
</feature>
<feature type="transmembrane region" description="Helical" evidence="7">
    <location>
        <begin position="64"/>
        <end position="84"/>
    </location>
</feature>
<keyword evidence="4 7" id="KW-0812">Transmembrane</keyword>
<feature type="transmembrane region" description="Helical" evidence="7">
    <location>
        <begin position="6"/>
        <end position="22"/>
    </location>
</feature>
<name>A0ABZ0CV37_9BURK</name>
<evidence type="ECO:0000313" key="8">
    <source>
        <dbReference type="EMBL" id="WOB08838.1"/>
    </source>
</evidence>
<keyword evidence="2" id="KW-0813">Transport</keyword>
<dbReference type="Pfam" id="PF03547">
    <property type="entry name" value="Mem_trans"/>
    <property type="match status" value="1"/>
</dbReference>
<proteinExistence type="predicted"/>
<evidence type="ECO:0000256" key="3">
    <source>
        <dbReference type="ARBA" id="ARBA00022475"/>
    </source>
</evidence>
<reference evidence="8 9" key="1">
    <citation type="submission" date="2023-10" db="EMBL/GenBank/DDBJ databases">
        <title>Bacteria for the degradation of biodegradable plastic PBAT(Polybutylene adipate terephthalate).</title>
        <authorList>
            <person name="Weon H.-Y."/>
            <person name="Yeon J."/>
        </authorList>
    </citation>
    <scope>NUCLEOTIDE SEQUENCE [LARGE SCALE GENOMIC DNA]</scope>
    <source>
        <strain evidence="8 9">SBD 7-3</strain>
    </source>
</reference>
<feature type="transmembrane region" description="Helical" evidence="7">
    <location>
        <begin position="34"/>
        <end position="52"/>
    </location>
</feature>
<feature type="transmembrane region" description="Helical" evidence="7">
    <location>
        <begin position="127"/>
        <end position="147"/>
    </location>
</feature>
<comment type="subcellular location">
    <subcellularLocation>
        <location evidence="1">Membrane</location>
        <topology evidence="1">Multi-pass membrane protein</topology>
    </subcellularLocation>
</comment>
<evidence type="ECO:0000313" key="9">
    <source>
        <dbReference type="Proteomes" id="UP001303946"/>
    </source>
</evidence>
<sequence length="321" mass="34355">MYSVILLKLLAILLMVAIGYGAGRMRWLGDHDPARVLGYAAFYIFVPALLFRTTSHIDFTTLPWGTLAAFFVPIVVLMVVLYAWQRRTPCLPTAGPSVRAITASFGNTVQLGIPMAAAMFGEQGLPIHVAIVSLHALTLLTVLTALVELDLARERARSGDAEAHIGRMLFDTARKTIIHPVVLPILAGLVWNALGAPTPALIDEVLVQFGNAVVPLCLVLIGLSLAQYGLQGALAGAVRLSLWKLVLLPAVVLVVGHWGFGLSGLPLSVVVMAAALPTGNNALIFSQRYHCLEGETTATITVSTFGFALTAPVWLWIVTHL</sequence>
<gene>
    <name evidence="8" type="ORF">RXV79_01980</name>
</gene>
<keyword evidence="6 7" id="KW-0472">Membrane</keyword>
<evidence type="ECO:0000256" key="5">
    <source>
        <dbReference type="ARBA" id="ARBA00022989"/>
    </source>
</evidence>
<evidence type="ECO:0000256" key="6">
    <source>
        <dbReference type="ARBA" id="ARBA00023136"/>
    </source>
</evidence>
<feature type="transmembrane region" description="Helical" evidence="7">
    <location>
        <begin position="242"/>
        <end position="260"/>
    </location>
</feature>
<dbReference type="PANTHER" id="PTHR36838">
    <property type="entry name" value="AUXIN EFFLUX CARRIER FAMILY PROTEIN"/>
    <property type="match status" value="1"/>
</dbReference>
<keyword evidence="9" id="KW-1185">Reference proteome</keyword>
<keyword evidence="3" id="KW-1003">Cell membrane</keyword>
<evidence type="ECO:0000256" key="1">
    <source>
        <dbReference type="ARBA" id="ARBA00004141"/>
    </source>
</evidence>
<dbReference type="EMBL" id="CP136336">
    <property type="protein sequence ID" value="WOB08838.1"/>
    <property type="molecule type" value="Genomic_DNA"/>
</dbReference>
<dbReference type="InterPro" id="IPR004776">
    <property type="entry name" value="Mem_transp_PIN-like"/>
</dbReference>
<dbReference type="PANTHER" id="PTHR36838:SF1">
    <property type="entry name" value="SLR1864 PROTEIN"/>
    <property type="match status" value="1"/>
</dbReference>
<feature type="transmembrane region" description="Helical" evidence="7">
    <location>
        <begin position="96"/>
        <end position="121"/>
    </location>
</feature>
<keyword evidence="5 7" id="KW-1133">Transmembrane helix</keyword>
<feature type="transmembrane region" description="Helical" evidence="7">
    <location>
        <begin position="297"/>
        <end position="317"/>
    </location>
</feature>
<evidence type="ECO:0000256" key="4">
    <source>
        <dbReference type="ARBA" id="ARBA00022692"/>
    </source>
</evidence>
<evidence type="ECO:0000256" key="7">
    <source>
        <dbReference type="SAM" id="Phobius"/>
    </source>
</evidence>
<accession>A0ABZ0CV37</accession>
<feature type="transmembrane region" description="Helical" evidence="7">
    <location>
        <begin position="177"/>
        <end position="194"/>
    </location>
</feature>
<protein>
    <submittedName>
        <fullName evidence="8">AEC family transporter</fullName>
    </submittedName>
</protein>
<dbReference type="RefSeq" id="WP_316701707.1">
    <property type="nucleotide sequence ID" value="NZ_CP136336.1"/>
</dbReference>